<feature type="transmembrane region" description="Helical" evidence="1">
    <location>
        <begin position="36"/>
        <end position="54"/>
    </location>
</feature>
<keyword evidence="4" id="KW-1185">Reference proteome</keyword>
<dbReference type="STRING" id="287098.SAMN05421665_0528"/>
<keyword evidence="1" id="KW-0812">Transmembrane</keyword>
<reference evidence="4" key="1">
    <citation type="submission" date="2017-01" db="EMBL/GenBank/DDBJ databases">
        <authorList>
            <person name="Varghese N."/>
            <person name="Submissions S."/>
        </authorList>
    </citation>
    <scope>NUCLEOTIDE SEQUENCE [LARGE SCALE GENOMIC DNA]</scope>
    <source>
        <strain evidence="4">DSM 29591</strain>
    </source>
</reference>
<accession>A0A1R3WJ03</accession>
<feature type="transmembrane region" description="Helical" evidence="1">
    <location>
        <begin position="262"/>
        <end position="280"/>
    </location>
</feature>
<name>A0A1R3WJ03_9RHOB</name>
<feature type="transmembrane region" description="Helical" evidence="1">
    <location>
        <begin position="240"/>
        <end position="256"/>
    </location>
</feature>
<dbReference type="PANTHER" id="PTHR22911:SF135">
    <property type="entry name" value="BLR4310 PROTEIN"/>
    <property type="match status" value="1"/>
</dbReference>
<keyword evidence="1" id="KW-1133">Transmembrane helix</keyword>
<feature type="domain" description="EamA" evidence="2">
    <location>
        <begin position="6"/>
        <end position="137"/>
    </location>
</feature>
<evidence type="ECO:0000313" key="3">
    <source>
        <dbReference type="EMBL" id="SIT77244.1"/>
    </source>
</evidence>
<feature type="transmembrane region" description="Helical" evidence="1">
    <location>
        <begin position="147"/>
        <end position="165"/>
    </location>
</feature>
<proteinExistence type="predicted"/>
<evidence type="ECO:0000256" key="1">
    <source>
        <dbReference type="SAM" id="Phobius"/>
    </source>
</evidence>
<feature type="domain" description="EamA" evidence="2">
    <location>
        <begin position="147"/>
        <end position="273"/>
    </location>
</feature>
<dbReference type="PANTHER" id="PTHR22911">
    <property type="entry name" value="ACYL-MALONYL CONDENSING ENZYME-RELATED"/>
    <property type="match status" value="1"/>
</dbReference>
<evidence type="ECO:0000313" key="4">
    <source>
        <dbReference type="Proteomes" id="UP000186997"/>
    </source>
</evidence>
<keyword evidence="1" id="KW-0472">Membrane</keyword>
<dbReference type="AlphaFoldDB" id="A0A1R3WJ03"/>
<organism evidence="3 4">
    <name type="scientific">Yoonia rosea</name>
    <dbReference type="NCBI Taxonomy" id="287098"/>
    <lineage>
        <taxon>Bacteria</taxon>
        <taxon>Pseudomonadati</taxon>
        <taxon>Pseudomonadota</taxon>
        <taxon>Alphaproteobacteria</taxon>
        <taxon>Rhodobacterales</taxon>
        <taxon>Paracoccaceae</taxon>
        <taxon>Yoonia</taxon>
    </lineage>
</organism>
<dbReference type="SUPFAM" id="SSF103481">
    <property type="entry name" value="Multidrug resistance efflux transporter EmrE"/>
    <property type="match status" value="2"/>
</dbReference>
<feature type="transmembrane region" description="Helical" evidence="1">
    <location>
        <begin position="123"/>
        <end position="141"/>
    </location>
</feature>
<feature type="transmembrane region" description="Helical" evidence="1">
    <location>
        <begin position="81"/>
        <end position="114"/>
    </location>
</feature>
<dbReference type="OrthoDB" id="7165334at2"/>
<sequence length="296" mass="31391">MDNIRGAGFMVFAMLCFAVEDGMIKLLAADMPVGQIISIACLGGLIGFLVWSAIKGDALWQPEYLNRKVLLRSASDTAGSILFATSLALVPLTTASAVIQATPLVVTVGAALFLGQAVGWRRWIAIVIGFIGVLIIIRPGMEGFTPATLLAVAGMLGLAARDLITRSLTVKLNGPQLATHTFALIVPAGLLVTVLRGQSFVMPDAYQSLILFGTIVVGMIAYLAILAATRGGNAGIISSFRYSRMIFALIVGYLMFREVPDMPTVIGAAIIMATGIYTLWREARLHRASLQPGPAL</sequence>
<feature type="transmembrane region" description="Helical" evidence="1">
    <location>
        <begin position="177"/>
        <end position="197"/>
    </location>
</feature>
<dbReference type="EMBL" id="FTPR01000001">
    <property type="protein sequence ID" value="SIT77244.1"/>
    <property type="molecule type" value="Genomic_DNA"/>
</dbReference>
<feature type="transmembrane region" description="Helical" evidence="1">
    <location>
        <begin position="209"/>
        <end position="228"/>
    </location>
</feature>
<dbReference type="GO" id="GO:0016020">
    <property type="term" value="C:membrane"/>
    <property type="evidence" value="ECO:0007669"/>
    <property type="project" value="InterPro"/>
</dbReference>
<dbReference type="InterPro" id="IPR037185">
    <property type="entry name" value="EmrE-like"/>
</dbReference>
<gene>
    <name evidence="3" type="ORF">SAMN05421665_0528</name>
</gene>
<dbReference type="Proteomes" id="UP000186997">
    <property type="component" value="Unassembled WGS sequence"/>
</dbReference>
<evidence type="ECO:0000259" key="2">
    <source>
        <dbReference type="Pfam" id="PF00892"/>
    </source>
</evidence>
<protein>
    <submittedName>
        <fullName evidence="3">Permease of the drug/metabolite transporter (DMT) superfamily</fullName>
    </submittedName>
</protein>
<dbReference type="InterPro" id="IPR000620">
    <property type="entry name" value="EamA_dom"/>
</dbReference>
<dbReference type="Pfam" id="PF00892">
    <property type="entry name" value="EamA"/>
    <property type="match status" value="2"/>
</dbReference>
<dbReference type="RefSeq" id="WP_076658248.1">
    <property type="nucleotide sequence ID" value="NZ_FTPR01000001.1"/>
</dbReference>